<dbReference type="InterPro" id="IPR017981">
    <property type="entry name" value="GPCR_2-like_7TM"/>
</dbReference>
<keyword evidence="9" id="KW-1185">Reference proteome</keyword>
<evidence type="ECO:0000313" key="8">
    <source>
        <dbReference type="EMBL" id="PSS25365.1"/>
    </source>
</evidence>
<dbReference type="Proteomes" id="UP000241818">
    <property type="component" value="Unassembled WGS sequence"/>
</dbReference>
<proteinExistence type="predicted"/>
<evidence type="ECO:0000256" key="5">
    <source>
        <dbReference type="SAM" id="MobiDB-lite"/>
    </source>
</evidence>
<dbReference type="GO" id="GO:0007189">
    <property type="term" value="P:adenylate cyclase-activating G protein-coupled receptor signaling pathway"/>
    <property type="evidence" value="ECO:0007669"/>
    <property type="project" value="TreeGrafter"/>
</dbReference>
<dbReference type="PANTHER" id="PTHR23112">
    <property type="entry name" value="G PROTEIN-COUPLED RECEPTOR 157-RELATED"/>
    <property type="match status" value="1"/>
</dbReference>
<accession>A0A2T3BAL2</accession>
<dbReference type="GO" id="GO:0005886">
    <property type="term" value="C:plasma membrane"/>
    <property type="evidence" value="ECO:0007669"/>
    <property type="project" value="TreeGrafter"/>
</dbReference>
<feature type="transmembrane region" description="Helical" evidence="6">
    <location>
        <begin position="124"/>
        <end position="142"/>
    </location>
</feature>
<feature type="transmembrane region" description="Helical" evidence="6">
    <location>
        <begin position="326"/>
        <end position="347"/>
    </location>
</feature>
<comment type="subcellular location">
    <subcellularLocation>
        <location evidence="1">Membrane</location>
        <topology evidence="1">Multi-pass membrane protein</topology>
    </subcellularLocation>
</comment>
<feature type="transmembrane region" description="Helical" evidence="6">
    <location>
        <begin position="50"/>
        <end position="67"/>
    </location>
</feature>
<dbReference type="AlphaFoldDB" id="A0A2T3BAL2"/>
<feature type="transmembrane region" description="Helical" evidence="6">
    <location>
        <begin position="94"/>
        <end position="112"/>
    </location>
</feature>
<feature type="compositionally biased region" description="Low complexity" evidence="5">
    <location>
        <begin position="218"/>
        <end position="231"/>
    </location>
</feature>
<evidence type="ECO:0000256" key="1">
    <source>
        <dbReference type="ARBA" id="ARBA00004141"/>
    </source>
</evidence>
<protein>
    <recommendedName>
        <fullName evidence="7">G-protein coupled receptors family 2 profile 2 domain-containing protein</fullName>
    </recommendedName>
</protein>
<keyword evidence="3 6" id="KW-1133">Transmembrane helix</keyword>
<dbReference type="PROSITE" id="PS50261">
    <property type="entry name" value="G_PROTEIN_RECEP_F2_4"/>
    <property type="match status" value="1"/>
</dbReference>
<evidence type="ECO:0000313" key="9">
    <source>
        <dbReference type="Proteomes" id="UP000241818"/>
    </source>
</evidence>
<feature type="transmembrane region" description="Helical" evidence="6">
    <location>
        <begin position="367"/>
        <end position="392"/>
    </location>
</feature>
<evidence type="ECO:0000256" key="3">
    <source>
        <dbReference type="ARBA" id="ARBA00022989"/>
    </source>
</evidence>
<sequence>MVPDELSNGWLTSFSVTERICSALSLIGCAFIAITFSFSKAFHKPINRMVFWASMGNVFTNVATLMSRSTLSNTKSGWCQLQGFLIQMFMPADAYWTLAMALNVYLTFYWKYDAANIRNLEKYYILACYGLPFIPAVTYLFIDTQKSGPMYGNATIWCWISNGWDVMRIATFYGPVWVCIFFTTIIYTRTGRMIYIKRKQLRSFTSPVPNAVLSRNPTRSTKTTEVSVTSEPAARNSIANINAFDQVLRSCPFSRNAPTSLAGYTVSITGPHSIIQNKGRPSNAKTPLPSSHGMTSPTAICSVKMSNSRRVTTCPSRPTNPTDSAAWAYSKVAVLFFIAMMVTWIPSSANRVYSVVHPGKVSLTLEFASAFVLPLQGFWNAVIYTTTSLPACKHFWRKLRGHNQGSGIELTQMSGAFPARPVARPSQADFSSDLLTETDSIGQTLSRPGTKDSTY</sequence>
<organism evidence="8 9">
    <name type="scientific">Amorphotheca resinae ATCC 22711</name>
    <dbReference type="NCBI Taxonomy" id="857342"/>
    <lineage>
        <taxon>Eukaryota</taxon>
        <taxon>Fungi</taxon>
        <taxon>Dikarya</taxon>
        <taxon>Ascomycota</taxon>
        <taxon>Pezizomycotina</taxon>
        <taxon>Leotiomycetes</taxon>
        <taxon>Helotiales</taxon>
        <taxon>Amorphothecaceae</taxon>
        <taxon>Amorphotheca</taxon>
    </lineage>
</organism>
<evidence type="ECO:0000256" key="4">
    <source>
        <dbReference type="ARBA" id="ARBA00023136"/>
    </source>
</evidence>
<dbReference type="SUPFAM" id="SSF81321">
    <property type="entry name" value="Family A G protein-coupled receptor-like"/>
    <property type="match status" value="1"/>
</dbReference>
<feature type="transmembrane region" description="Helical" evidence="6">
    <location>
        <begin position="20"/>
        <end position="38"/>
    </location>
</feature>
<dbReference type="Gene3D" id="1.20.1070.10">
    <property type="entry name" value="Rhodopsin 7-helix transmembrane proteins"/>
    <property type="match status" value="1"/>
</dbReference>
<feature type="region of interest" description="Disordered" evidence="5">
    <location>
        <begin position="212"/>
        <end position="231"/>
    </location>
</feature>
<gene>
    <name evidence="8" type="ORF">M430DRAFT_96399</name>
</gene>
<keyword evidence="2 6" id="KW-0812">Transmembrane</keyword>
<dbReference type="EMBL" id="KZ679007">
    <property type="protein sequence ID" value="PSS25365.1"/>
    <property type="molecule type" value="Genomic_DNA"/>
</dbReference>
<keyword evidence="4 6" id="KW-0472">Membrane</keyword>
<dbReference type="InParanoid" id="A0A2T3BAL2"/>
<evidence type="ECO:0000259" key="7">
    <source>
        <dbReference type="PROSITE" id="PS50261"/>
    </source>
</evidence>
<evidence type="ECO:0000256" key="2">
    <source>
        <dbReference type="ARBA" id="ARBA00022692"/>
    </source>
</evidence>
<feature type="transmembrane region" description="Helical" evidence="6">
    <location>
        <begin position="169"/>
        <end position="188"/>
    </location>
</feature>
<dbReference type="RefSeq" id="XP_024723964.1">
    <property type="nucleotide sequence ID" value="XM_024869960.1"/>
</dbReference>
<evidence type="ECO:0000256" key="6">
    <source>
        <dbReference type="SAM" id="Phobius"/>
    </source>
</evidence>
<dbReference type="STRING" id="857342.A0A2T3BAL2"/>
<dbReference type="Pfam" id="PF05462">
    <property type="entry name" value="Dicty_CAR"/>
    <property type="match status" value="1"/>
</dbReference>
<dbReference type="PANTHER" id="PTHR23112:SF22">
    <property type="entry name" value="G-PROTEIN COUPLED RECEPTOR"/>
    <property type="match status" value="1"/>
</dbReference>
<reference evidence="8 9" key="1">
    <citation type="journal article" date="2018" name="New Phytol.">
        <title>Comparative genomics and transcriptomics depict ericoid mycorrhizal fungi as versatile saprotrophs and plant mutualists.</title>
        <authorList>
            <person name="Martino E."/>
            <person name="Morin E."/>
            <person name="Grelet G.A."/>
            <person name="Kuo A."/>
            <person name="Kohler A."/>
            <person name="Daghino S."/>
            <person name="Barry K.W."/>
            <person name="Cichocki N."/>
            <person name="Clum A."/>
            <person name="Dockter R.B."/>
            <person name="Hainaut M."/>
            <person name="Kuo R.C."/>
            <person name="LaButti K."/>
            <person name="Lindahl B.D."/>
            <person name="Lindquist E.A."/>
            <person name="Lipzen A."/>
            <person name="Khouja H.R."/>
            <person name="Magnuson J."/>
            <person name="Murat C."/>
            <person name="Ohm R.A."/>
            <person name="Singer S.W."/>
            <person name="Spatafora J.W."/>
            <person name="Wang M."/>
            <person name="Veneault-Fourrey C."/>
            <person name="Henrissat B."/>
            <person name="Grigoriev I.V."/>
            <person name="Martin F.M."/>
            <person name="Perotto S."/>
        </authorList>
    </citation>
    <scope>NUCLEOTIDE SEQUENCE [LARGE SCALE GENOMIC DNA]</scope>
    <source>
        <strain evidence="8 9">ATCC 22711</strain>
    </source>
</reference>
<dbReference type="GO" id="GO:0007166">
    <property type="term" value="P:cell surface receptor signaling pathway"/>
    <property type="evidence" value="ECO:0007669"/>
    <property type="project" value="InterPro"/>
</dbReference>
<dbReference type="OrthoDB" id="18453at2759"/>
<dbReference type="GeneID" id="36578041"/>
<name>A0A2T3BAL2_AMORE</name>
<feature type="domain" description="G-protein coupled receptors family 2 profile 2" evidence="7">
    <location>
        <begin position="14"/>
        <end position="199"/>
    </location>
</feature>
<feature type="region of interest" description="Disordered" evidence="5">
    <location>
        <begin position="275"/>
        <end position="295"/>
    </location>
</feature>
<dbReference type="GO" id="GO:0004930">
    <property type="term" value="F:G protein-coupled receptor activity"/>
    <property type="evidence" value="ECO:0007669"/>
    <property type="project" value="TreeGrafter"/>
</dbReference>